<dbReference type="Proteomes" id="UP000663879">
    <property type="component" value="Unassembled WGS sequence"/>
</dbReference>
<dbReference type="EMBL" id="CAJNOC010000807">
    <property type="protein sequence ID" value="CAF0805465.1"/>
    <property type="molecule type" value="Genomic_DNA"/>
</dbReference>
<feature type="compositionally biased region" description="Polar residues" evidence="2">
    <location>
        <begin position="11"/>
        <end position="22"/>
    </location>
</feature>
<keyword evidence="1" id="KW-0175">Coiled coil</keyword>
<dbReference type="InterPro" id="IPR018631">
    <property type="entry name" value="AAA-ATPase-like_dom"/>
</dbReference>
<dbReference type="PANTHER" id="PTHR34825">
    <property type="entry name" value="CONSERVED PROTEIN, WITH A WEAK D-GALACTARATE DEHYDRATASE/ALTRONATE HYDROLASE DOMAIN"/>
    <property type="match status" value="1"/>
</dbReference>
<evidence type="ECO:0000256" key="2">
    <source>
        <dbReference type="SAM" id="MobiDB-lite"/>
    </source>
</evidence>
<feature type="compositionally biased region" description="Polar residues" evidence="2">
    <location>
        <begin position="64"/>
        <end position="73"/>
    </location>
</feature>
<evidence type="ECO:0000256" key="1">
    <source>
        <dbReference type="SAM" id="Coils"/>
    </source>
</evidence>
<evidence type="ECO:0000259" key="3">
    <source>
        <dbReference type="Pfam" id="PF09820"/>
    </source>
</evidence>
<reference evidence="4" key="1">
    <citation type="submission" date="2021-02" db="EMBL/GenBank/DDBJ databases">
        <authorList>
            <person name="Nowell W R."/>
        </authorList>
    </citation>
    <scope>NUCLEOTIDE SEQUENCE</scope>
    <source>
        <strain evidence="4">Ploen Becks lab</strain>
    </source>
</reference>
<dbReference type="OrthoDB" id="10057079at2759"/>
<evidence type="ECO:0000313" key="4">
    <source>
        <dbReference type="EMBL" id="CAF0805465.1"/>
    </source>
</evidence>
<organism evidence="4 5">
    <name type="scientific">Brachionus calyciflorus</name>
    <dbReference type="NCBI Taxonomy" id="104777"/>
    <lineage>
        <taxon>Eukaryota</taxon>
        <taxon>Metazoa</taxon>
        <taxon>Spiralia</taxon>
        <taxon>Gnathifera</taxon>
        <taxon>Rotifera</taxon>
        <taxon>Eurotatoria</taxon>
        <taxon>Monogononta</taxon>
        <taxon>Pseudotrocha</taxon>
        <taxon>Ploima</taxon>
        <taxon>Brachionidae</taxon>
        <taxon>Brachionus</taxon>
    </lineage>
</organism>
<sequence length="1082" mass="126079">MDVSDDEYSLNPRSSGNESYNNPIRKCRDNFHSKLSETDINPTGGDYQHKKRELFDYSRDECKQSSPCCSNISRVHDDSPPPEKKRNLFDSNAQQNLNIHQNDPDHASQVPLLTYKQFIQQQDDNISEKDAIKKYNEYKIELEQKWHSRPDGNVKYQEKQAKNVVQRLEVFLDLRQKGWLNNLSLDLDKSEEIIRYLDACGIRLKGGTNEEIKRLLDTNVKSGINKDDRIRVASSCLTHLKSVVKNDIKLAMEIIQNMDKIWGIWQEKSKNSEIKEFNEDKSEKIDVKDPGFEPISIHKIYIRDNFSGSNPLFKNITHYLADKDNTEESKLLSDEVNKTQVDRDMEIDQDYLMVLDKLILYLRVVYSIDFYNSFQYQHEDSMSKYLGILFVRPSLQNSKLQQFKKDEVDEYIKIFNSKMKQFTEFNNKFVVASSTSVSKSPVTSPAKKKTQAGKAVKTFETAIGVFEFRQLVEESTIFIDKSLLIKEFLKNKAKVLLITCPRRFGKTINMDMIKTFLEIEVDQNGERHSNKKETSNYKLFQGEIINNSKKENLEKPLNIALDQEFSEFYDEYQGEYPVIFVSFLDARGSSYEEIMEGIKVSISLTFTQHLYLIRVLNNIIHNSTSLESPKSVAEHSLNLFKNVQEDRATDKEIKNSLRFLSELLFNHFNKKVFILIDEYDAPLNSATQNNVDVNKINNLMEAILCSTFKNNRNLKKGLMTGISGIARASASSGLNNVVAFKFLDNHFFSKYYGFVEDDVLALLNSSNKTNYDEVRSWYDGYLVRDEISSQHFRIYNPWSILRYIQIGILDDYWEKSGSINNILKIFTIECIRNKVKYLINEFELEFELKTEITLTDLENLQLILNCRHTVPQQHIDLFFSYIFELGYLSYTSQKGSFRIPNLEIKSEFIKNIVDYYLNTYNLDKERLKDAIKQLDILLEIESNEDISGFTLALNKLFEPLSLANINEPEKEGMHPNEDLFHSIINIIAIQSKSKKFGTEVWHKKQSRVDILLTNNERKLGMIVEIKYNGSVIEALNQTKKYLPLFEEYKNIRTIKSLGINISKEKKVTIKIDLKYNRKYTEN</sequence>
<name>A0A813T8G4_9BILA</name>
<keyword evidence="5" id="KW-1185">Reference proteome</keyword>
<accession>A0A813T8G4</accession>
<feature type="compositionally biased region" description="Basic and acidic residues" evidence="2">
    <location>
        <begin position="74"/>
        <end position="88"/>
    </location>
</feature>
<evidence type="ECO:0000313" key="5">
    <source>
        <dbReference type="Proteomes" id="UP000663879"/>
    </source>
</evidence>
<dbReference type="Pfam" id="PF09820">
    <property type="entry name" value="AAA-ATPase_like"/>
    <property type="match status" value="1"/>
</dbReference>
<dbReference type="AlphaFoldDB" id="A0A813T8G4"/>
<feature type="region of interest" description="Disordered" evidence="2">
    <location>
        <begin position="1"/>
        <end position="26"/>
    </location>
</feature>
<feature type="region of interest" description="Disordered" evidence="2">
    <location>
        <begin position="64"/>
        <end position="88"/>
    </location>
</feature>
<feature type="coiled-coil region" evidence="1">
    <location>
        <begin position="917"/>
        <end position="944"/>
    </location>
</feature>
<comment type="caution">
    <text evidence="4">The sequence shown here is derived from an EMBL/GenBank/DDBJ whole genome shotgun (WGS) entry which is preliminary data.</text>
</comment>
<gene>
    <name evidence="4" type="ORF">OXX778_LOCUS6693</name>
</gene>
<dbReference type="PANTHER" id="PTHR34825:SF1">
    <property type="entry name" value="AAA-ATPASE-LIKE DOMAIN-CONTAINING PROTEIN"/>
    <property type="match status" value="1"/>
</dbReference>
<feature type="domain" description="AAA-ATPase-like" evidence="3">
    <location>
        <begin position="463"/>
        <end position="728"/>
    </location>
</feature>
<proteinExistence type="predicted"/>
<protein>
    <recommendedName>
        <fullName evidence="3">AAA-ATPase-like domain-containing protein</fullName>
    </recommendedName>
</protein>